<comment type="catalytic activity">
    <reaction evidence="4">
        <text>N-terminal L-arginyl-[protein] + L-leucyl-tRNA(Leu) = N-terminal L-leucyl-L-arginyl-[protein] + tRNA(Leu) + H(+)</text>
        <dbReference type="Rhea" id="RHEA:50416"/>
        <dbReference type="Rhea" id="RHEA-COMP:9613"/>
        <dbReference type="Rhea" id="RHEA-COMP:9622"/>
        <dbReference type="Rhea" id="RHEA-COMP:12672"/>
        <dbReference type="Rhea" id="RHEA-COMP:12673"/>
        <dbReference type="ChEBI" id="CHEBI:15378"/>
        <dbReference type="ChEBI" id="CHEBI:64719"/>
        <dbReference type="ChEBI" id="CHEBI:78442"/>
        <dbReference type="ChEBI" id="CHEBI:78494"/>
        <dbReference type="ChEBI" id="CHEBI:133044"/>
        <dbReference type="EC" id="2.3.2.6"/>
    </reaction>
</comment>
<proteinExistence type="inferred from homology"/>
<evidence type="ECO:0000256" key="3">
    <source>
        <dbReference type="ARBA" id="ARBA00023315"/>
    </source>
</evidence>
<dbReference type="GO" id="GO:0005737">
    <property type="term" value="C:cytoplasm"/>
    <property type="evidence" value="ECO:0007669"/>
    <property type="project" value="UniProtKB-SubCell"/>
</dbReference>
<dbReference type="InterPro" id="IPR016181">
    <property type="entry name" value="Acyl_CoA_acyltransferase"/>
</dbReference>
<dbReference type="OrthoDB" id="9790282at2"/>
<evidence type="ECO:0000256" key="4">
    <source>
        <dbReference type="HAMAP-Rule" id="MF_00688"/>
    </source>
</evidence>
<comment type="subcellular location">
    <subcellularLocation>
        <location evidence="4">Cytoplasm</location>
    </subcellularLocation>
</comment>
<dbReference type="NCBIfam" id="TIGR00667">
    <property type="entry name" value="aat"/>
    <property type="match status" value="1"/>
</dbReference>
<dbReference type="Gene3D" id="3.40.630.70">
    <property type="entry name" value="Leucyl/phenylalanyl-tRNA-protein transferase, C-terminal domain"/>
    <property type="match status" value="1"/>
</dbReference>
<comment type="function">
    <text evidence="4">Functions in the N-end rule pathway of protein degradation where it conjugates Leu, Phe and, less efficiently, Met from aminoacyl-tRNAs to the N-termini of proteins containing an N-terminal arginine or lysine.</text>
</comment>
<accession>A0A371WZH6</accession>
<evidence type="ECO:0000256" key="2">
    <source>
        <dbReference type="ARBA" id="ARBA00022679"/>
    </source>
</evidence>
<comment type="catalytic activity">
    <reaction evidence="4">
        <text>L-phenylalanyl-tRNA(Phe) + an N-terminal L-alpha-aminoacyl-[protein] = an N-terminal L-phenylalanyl-L-alpha-aminoacyl-[protein] + tRNA(Phe)</text>
        <dbReference type="Rhea" id="RHEA:43632"/>
        <dbReference type="Rhea" id="RHEA-COMP:9668"/>
        <dbReference type="Rhea" id="RHEA-COMP:9699"/>
        <dbReference type="Rhea" id="RHEA-COMP:10636"/>
        <dbReference type="Rhea" id="RHEA-COMP:10637"/>
        <dbReference type="ChEBI" id="CHEBI:78442"/>
        <dbReference type="ChEBI" id="CHEBI:78531"/>
        <dbReference type="ChEBI" id="CHEBI:78597"/>
        <dbReference type="ChEBI" id="CHEBI:83561"/>
        <dbReference type="EC" id="2.3.2.6"/>
    </reaction>
</comment>
<dbReference type="Gene3D" id="3.30.70.3550">
    <property type="entry name" value="Leucyl/phenylalanyl-tRNA-protein transferase, N-terminal domain"/>
    <property type="match status" value="1"/>
</dbReference>
<dbReference type="InterPro" id="IPR042203">
    <property type="entry name" value="Leu/Phe-tRNA_Trfase_C"/>
</dbReference>
<keyword evidence="2 4" id="KW-0808">Transferase</keyword>
<evidence type="ECO:0000313" key="5">
    <source>
        <dbReference type="EMBL" id="RFC62346.1"/>
    </source>
</evidence>
<sequence length="222" mass="24420">MAKGGGHGYRITPATLLKAYACGIFPMAESADDPNLFWVDPVERGILPLDKLHVPRSLKKTIRQERFEVRVDTAFSAVLDGCAEPKPGRTETWINRTVRDLYIALHREGFAHSVETWQGDRLVGGLYGVSLGGAFFGESMFSRATDASKVALIFLCERLIRGGYTLLDTQFLTEHLERFGATEIPREHYQALLAEAVEGSATFYSAGAGTADSVLQLFSQTS</sequence>
<evidence type="ECO:0000313" key="6">
    <source>
        <dbReference type="Proteomes" id="UP000264310"/>
    </source>
</evidence>
<dbReference type="HAMAP" id="MF_00688">
    <property type="entry name" value="Leu_Phe_trans"/>
    <property type="match status" value="1"/>
</dbReference>
<reference evidence="5 6" key="1">
    <citation type="submission" date="2018-08" db="EMBL/GenBank/DDBJ databases">
        <title>Fulvimarina sp. 85, whole genome shotgun sequence.</title>
        <authorList>
            <person name="Tuo L."/>
        </authorList>
    </citation>
    <scope>NUCLEOTIDE SEQUENCE [LARGE SCALE GENOMIC DNA]</scope>
    <source>
        <strain evidence="5 6">85</strain>
    </source>
</reference>
<dbReference type="InterPro" id="IPR042221">
    <property type="entry name" value="Leu/Phe-tRNA_Trfase_N"/>
</dbReference>
<dbReference type="RefSeq" id="WP_116684287.1">
    <property type="nucleotide sequence ID" value="NZ_QURL01000007.1"/>
</dbReference>
<dbReference type="InterPro" id="IPR004616">
    <property type="entry name" value="Leu/Phe-tRNA_Trfase"/>
</dbReference>
<dbReference type="PANTHER" id="PTHR30098:SF2">
    <property type="entry name" value="LEUCYL_PHENYLALANYL-TRNA--PROTEIN TRANSFERASE"/>
    <property type="match status" value="1"/>
</dbReference>
<dbReference type="EMBL" id="QURL01000007">
    <property type="protein sequence ID" value="RFC62346.1"/>
    <property type="molecule type" value="Genomic_DNA"/>
</dbReference>
<dbReference type="EC" id="2.3.2.6" evidence="4"/>
<protein>
    <recommendedName>
        <fullName evidence="4">Leucyl/phenylalanyl-tRNA--protein transferase</fullName>
        <ecNumber evidence="4">2.3.2.6</ecNumber>
    </recommendedName>
    <alternativeName>
        <fullName evidence="4">L/F-transferase</fullName>
    </alternativeName>
    <alternativeName>
        <fullName evidence="4">Leucyltransferase</fullName>
    </alternativeName>
    <alternativeName>
        <fullName evidence="4">Phenyalanyltransferase</fullName>
    </alternativeName>
</protein>
<keyword evidence="1 4" id="KW-0963">Cytoplasm</keyword>
<dbReference type="SUPFAM" id="SSF55729">
    <property type="entry name" value="Acyl-CoA N-acyltransferases (Nat)"/>
    <property type="match status" value="1"/>
</dbReference>
<dbReference type="Pfam" id="PF03588">
    <property type="entry name" value="Leu_Phe_trans"/>
    <property type="match status" value="1"/>
</dbReference>
<comment type="similarity">
    <text evidence="4">Belongs to the L/F-transferase family.</text>
</comment>
<name>A0A371WZH6_9HYPH</name>
<dbReference type="GO" id="GO:0030163">
    <property type="term" value="P:protein catabolic process"/>
    <property type="evidence" value="ECO:0007669"/>
    <property type="project" value="UniProtKB-UniRule"/>
</dbReference>
<gene>
    <name evidence="4" type="primary">aat</name>
    <name evidence="5" type="ORF">DYI37_16050</name>
</gene>
<keyword evidence="6" id="KW-1185">Reference proteome</keyword>
<evidence type="ECO:0000256" key="1">
    <source>
        <dbReference type="ARBA" id="ARBA00022490"/>
    </source>
</evidence>
<keyword evidence="3 4" id="KW-0012">Acyltransferase</keyword>
<dbReference type="PANTHER" id="PTHR30098">
    <property type="entry name" value="LEUCYL/PHENYLALANYL-TRNA--PROTEIN TRANSFERASE"/>
    <property type="match status" value="1"/>
</dbReference>
<comment type="caution">
    <text evidence="5">The sequence shown here is derived from an EMBL/GenBank/DDBJ whole genome shotgun (WGS) entry which is preliminary data.</text>
</comment>
<dbReference type="FunFam" id="3.40.630.70:FF:000001">
    <property type="entry name" value="Leucyl/phenylalanyl-tRNA--protein transferase"/>
    <property type="match status" value="1"/>
</dbReference>
<dbReference type="GO" id="GO:0008914">
    <property type="term" value="F:leucyl-tRNA--protein transferase activity"/>
    <property type="evidence" value="ECO:0007669"/>
    <property type="project" value="UniProtKB-UniRule"/>
</dbReference>
<dbReference type="AlphaFoldDB" id="A0A371WZH6"/>
<comment type="catalytic activity">
    <reaction evidence="4">
        <text>N-terminal L-lysyl-[protein] + L-leucyl-tRNA(Leu) = N-terminal L-leucyl-L-lysyl-[protein] + tRNA(Leu) + H(+)</text>
        <dbReference type="Rhea" id="RHEA:12340"/>
        <dbReference type="Rhea" id="RHEA-COMP:9613"/>
        <dbReference type="Rhea" id="RHEA-COMP:9622"/>
        <dbReference type="Rhea" id="RHEA-COMP:12670"/>
        <dbReference type="Rhea" id="RHEA-COMP:12671"/>
        <dbReference type="ChEBI" id="CHEBI:15378"/>
        <dbReference type="ChEBI" id="CHEBI:65249"/>
        <dbReference type="ChEBI" id="CHEBI:78442"/>
        <dbReference type="ChEBI" id="CHEBI:78494"/>
        <dbReference type="ChEBI" id="CHEBI:133043"/>
        <dbReference type="EC" id="2.3.2.6"/>
    </reaction>
</comment>
<dbReference type="Proteomes" id="UP000264310">
    <property type="component" value="Unassembled WGS sequence"/>
</dbReference>
<organism evidence="5 6">
    <name type="scientific">Fulvimarina endophytica</name>
    <dbReference type="NCBI Taxonomy" id="2293836"/>
    <lineage>
        <taxon>Bacteria</taxon>
        <taxon>Pseudomonadati</taxon>
        <taxon>Pseudomonadota</taxon>
        <taxon>Alphaproteobacteria</taxon>
        <taxon>Hyphomicrobiales</taxon>
        <taxon>Aurantimonadaceae</taxon>
        <taxon>Fulvimarina</taxon>
    </lineage>
</organism>